<dbReference type="AlphaFoldDB" id="A0A1F6BL19"/>
<dbReference type="InterPro" id="IPR004036">
    <property type="entry name" value="Endonuclease-III-like_CS2"/>
</dbReference>
<dbReference type="GO" id="GO:0032357">
    <property type="term" value="F:oxidized purine DNA binding"/>
    <property type="evidence" value="ECO:0007669"/>
    <property type="project" value="TreeGrafter"/>
</dbReference>
<dbReference type="Pfam" id="PF00730">
    <property type="entry name" value="HhH-GPD"/>
    <property type="match status" value="1"/>
</dbReference>
<protein>
    <recommendedName>
        <fullName evidence="10">HhH-GPD domain-containing protein</fullName>
    </recommendedName>
</protein>
<evidence type="ECO:0000313" key="11">
    <source>
        <dbReference type="EMBL" id="OGG37614.1"/>
    </source>
</evidence>
<dbReference type="EMBL" id="MFKH01000006">
    <property type="protein sequence ID" value="OGG37614.1"/>
    <property type="molecule type" value="Genomic_DNA"/>
</dbReference>
<dbReference type="CDD" id="cd00056">
    <property type="entry name" value="ENDO3c"/>
    <property type="match status" value="1"/>
</dbReference>
<gene>
    <name evidence="11" type="ORF">A2110_00510</name>
</gene>
<comment type="caution">
    <text evidence="11">The sequence shown here is derived from an EMBL/GenBank/DDBJ whole genome shotgun (WGS) entry which is preliminary data.</text>
</comment>
<dbReference type="PANTHER" id="PTHR42944">
    <property type="entry name" value="ADENINE DNA GLYCOSYLASE"/>
    <property type="match status" value="1"/>
</dbReference>
<evidence type="ECO:0000256" key="9">
    <source>
        <dbReference type="ARBA" id="ARBA00023295"/>
    </source>
</evidence>
<dbReference type="InterPro" id="IPR023170">
    <property type="entry name" value="HhH_base_excis_C"/>
</dbReference>
<dbReference type="InterPro" id="IPR044298">
    <property type="entry name" value="MIG/MutY"/>
</dbReference>
<keyword evidence="9" id="KW-0326">Glycosidase</keyword>
<proteinExistence type="inferred from homology"/>
<dbReference type="GO" id="GO:0006298">
    <property type="term" value="P:mismatch repair"/>
    <property type="evidence" value="ECO:0007669"/>
    <property type="project" value="TreeGrafter"/>
</dbReference>
<dbReference type="Gene3D" id="1.10.1670.10">
    <property type="entry name" value="Helix-hairpin-Helix base-excision DNA repair enzymes (C-terminal)"/>
    <property type="match status" value="1"/>
</dbReference>
<comment type="cofactor">
    <cofactor evidence="1">
        <name>[4Fe-4S] cluster</name>
        <dbReference type="ChEBI" id="CHEBI:49883"/>
    </cofactor>
</comment>
<keyword evidence="8" id="KW-0234">DNA repair</keyword>
<dbReference type="GO" id="GO:0035485">
    <property type="term" value="F:adenine/guanine mispair binding"/>
    <property type="evidence" value="ECO:0007669"/>
    <property type="project" value="TreeGrafter"/>
</dbReference>
<comment type="similarity">
    <text evidence="2">Belongs to the Nth/MutY family.</text>
</comment>
<evidence type="ECO:0000259" key="10">
    <source>
        <dbReference type="SMART" id="SM00478"/>
    </source>
</evidence>
<dbReference type="SMART" id="SM00478">
    <property type="entry name" value="ENDO3c"/>
    <property type="match status" value="1"/>
</dbReference>
<evidence type="ECO:0000313" key="12">
    <source>
        <dbReference type="Proteomes" id="UP000176273"/>
    </source>
</evidence>
<sequence length="269" mass="31749">MTPRETSAFRKLVYAHYEKHGRHFLPWRKTHDPYKVLVSEIMLQQTQVRRVAEKYEEFIRVFPNVQSLAKASLKKILRTWQGMGYNRRTRYLKEASVAIVKRHSGHVPRDENALKKLPGVGPATAAGVIVFAYNKPALYLETNVRSAVIHDFFPRKKEVHDRDVMRIVEKVMDRRHPRRWYEAFLDYGAALKEKSNPSRRSAHYAKQPPFKGSERELRGKILRLLAEKQKTKTELKRIVGDERLESVLERLEKENMIEHKNTQYRVFSN</sequence>
<keyword evidence="7" id="KW-0411">Iron-sulfur</keyword>
<evidence type="ECO:0000256" key="2">
    <source>
        <dbReference type="ARBA" id="ARBA00008343"/>
    </source>
</evidence>
<keyword evidence="4" id="KW-0227">DNA damage</keyword>
<dbReference type="InterPro" id="IPR003265">
    <property type="entry name" value="HhH-GPD_domain"/>
</dbReference>
<dbReference type="GO" id="GO:0000701">
    <property type="term" value="F:purine-specific mismatch base pair DNA N-glycosylase activity"/>
    <property type="evidence" value="ECO:0007669"/>
    <property type="project" value="TreeGrafter"/>
</dbReference>
<dbReference type="InterPro" id="IPR011257">
    <property type="entry name" value="DNA_glycosylase"/>
</dbReference>
<evidence type="ECO:0000256" key="6">
    <source>
        <dbReference type="ARBA" id="ARBA00023004"/>
    </source>
</evidence>
<keyword evidence="5" id="KW-0378">Hydrolase</keyword>
<organism evidence="11 12">
    <name type="scientific">Candidatus Jorgensenbacteria bacterium GWA1_54_12</name>
    <dbReference type="NCBI Taxonomy" id="1798468"/>
    <lineage>
        <taxon>Bacteria</taxon>
        <taxon>Candidatus Joergenseniibacteriota</taxon>
    </lineage>
</organism>
<name>A0A1F6BL19_9BACT</name>
<evidence type="ECO:0000256" key="3">
    <source>
        <dbReference type="ARBA" id="ARBA00022723"/>
    </source>
</evidence>
<dbReference type="Gene3D" id="1.10.340.30">
    <property type="entry name" value="Hypothetical protein, domain 2"/>
    <property type="match status" value="1"/>
</dbReference>
<keyword evidence="3" id="KW-0479">Metal-binding</keyword>
<evidence type="ECO:0000256" key="1">
    <source>
        <dbReference type="ARBA" id="ARBA00001966"/>
    </source>
</evidence>
<dbReference type="SUPFAM" id="SSF48150">
    <property type="entry name" value="DNA-glycosylase"/>
    <property type="match status" value="1"/>
</dbReference>
<dbReference type="PROSITE" id="PS01155">
    <property type="entry name" value="ENDONUCLEASE_III_2"/>
    <property type="match status" value="1"/>
</dbReference>
<evidence type="ECO:0000256" key="5">
    <source>
        <dbReference type="ARBA" id="ARBA00022801"/>
    </source>
</evidence>
<dbReference type="GO" id="GO:0051536">
    <property type="term" value="F:iron-sulfur cluster binding"/>
    <property type="evidence" value="ECO:0007669"/>
    <property type="project" value="UniProtKB-KW"/>
</dbReference>
<dbReference type="GO" id="GO:0046872">
    <property type="term" value="F:metal ion binding"/>
    <property type="evidence" value="ECO:0007669"/>
    <property type="project" value="UniProtKB-KW"/>
</dbReference>
<evidence type="ECO:0000256" key="7">
    <source>
        <dbReference type="ARBA" id="ARBA00023014"/>
    </source>
</evidence>
<dbReference type="STRING" id="1798468.A2110_00510"/>
<dbReference type="GO" id="GO:0034039">
    <property type="term" value="F:8-oxo-7,8-dihydroguanine DNA N-glycosylase activity"/>
    <property type="evidence" value="ECO:0007669"/>
    <property type="project" value="TreeGrafter"/>
</dbReference>
<keyword evidence="6" id="KW-0408">Iron</keyword>
<dbReference type="PANTHER" id="PTHR42944:SF1">
    <property type="entry name" value="ADENINE DNA GLYCOSYLASE"/>
    <property type="match status" value="1"/>
</dbReference>
<reference evidence="11 12" key="1">
    <citation type="journal article" date="2016" name="Nat. Commun.">
        <title>Thousands of microbial genomes shed light on interconnected biogeochemical processes in an aquifer system.</title>
        <authorList>
            <person name="Anantharaman K."/>
            <person name="Brown C.T."/>
            <person name="Hug L.A."/>
            <person name="Sharon I."/>
            <person name="Castelle C.J."/>
            <person name="Probst A.J."/>
            <person name="Thomas B.C."/>
            <person name="Singh A."/>
            <person name="Wilkins M.J."/>
            <person name="Karaoz U."/>
            <person name="Brodie E.L."/>
            <person name="Williams K.H."/>
            <person name="Hubbard S.S."/>
            <person name="Banfield J.F."/>
        </authorList>
    </citation>
    <scope>NUCLEOTIDE SEQUENCE [LARGE SCALE GENOMIC DNA]</scope>
</reference>
<accession>A0A1F6BL19</accession>
<dbReference type="Proteomes" id="UP000176273">
    <property type="component" value="Unassembled WGS sequence"/>
</dbReference>
<dbReference type="GO" id="GO:0006284">
    <property type="term" value="P:base-excision repair"/>
    <property type="evidence" value="ECO:0007669"/>
    <property type="project" value="InterPro"/>
</dbReference>
<evidence type="ECO:0000256" key="8">
    <source>
        <dbReference type="ARBA" id="ARBA00023204"/>
    </source>
</evidence>
<evidence type="ECO:0000256" key="4">
    <source>
        <dbReference type="ARBA" id="ARBA00022763"/>
    </source>
</evidence>
<feature type="domain" description="HhH-GPD" evidence="10">
    <location>
        <begin position="42"/>
        <end position="190"/>
    </location>
</feature>